<organism evidence="1">
    <name type="scientific">Vertebrata isogona</name>
    <dbReference type="NCBI Taxonomy" id="2006944"/>
    <lineage>
        <taxon>Eukaryota</taxon>
        <taxon>Rhodophyta</taxon>
        <taxon>Florideophyceae</taxon>
        <taxon>Rhodymeniophycidae</taxon>
        <taxon>Ceramiales</taxon>
        <taxon>Rhodomelaceae</taxon>
        <taxon>Polysiphonioideae</taxon>
        <taxon>Vertebrata</taxon>
    </lineage>
</organism>
<dbReference type="RefSeq" id="YP_009395553.1">
    <property type="nucleotide sequence ID" value="NC_035278.1"/>
</dbReference>
<sequence>MKYIKVTYCSTEHKIYLGKEIFKAQISFSLNQQYIQK</sequence>
<dbReference type="EMBL" id="MF101433">
    <property type="protein sequence ID" value="ARW64660.1"/>
    <property type="molecule type" value="Genomic_DNA"/>
</dbReference>
<evidence type="ECO:0000313" key="1">
    <source>
        <dbReference type="EMBL" id="ARW64660.1"/>
    </source>
</evidence>
<accession>A0A1Z1MF35</accession>
<keyword evidence="1" id="KW-0150">Chloroplast</keyword>
<dbReference type="GeneID" id="33357705"/>
<dbReference type="AlphaFoldDB" id="A0A1Z1MF35"/>
<proteinExistence type="predicted"/>
<name>A0A1Z1MF35_9FLOR</name>
<reference evidence="1" key="1">
    <citation type="journal article" date="2017" name="J. Phycol.">
        <title>Analysis of chloroplast genomes and a supermatrix inform reclassification of the Rhodomelaceae (Rhodophyta).</title>
        <authorList>
            <person name="Diaz-Tapia P."/>
            <person name="Maggs C.A."/>
            <person name="West J.A."/>
            <person name="Verbruggen H."/>
        </authorList>
    </citation>
    <scope>NUCLEOTIDE SEQUENCE</scope>
    <source>
        <strain evidence="1">PD831</strain>
    </source>
</reference>
<geneLocation type="chloroplast" evidence="1"/>
<protein>
    <submittedName>
        <fullName evidence="1">Uncharacterized protein</fullName>
    </submittedName>
</protein>
<gene>
    <name evidence="1" type="primary">orf37b</name>
</gene>
<keyword evidence="1" id="KW-0934">Plastid</keyword>